<dbReference type="PRINTS" id="PR00040">
    <property type="entry name" value="HTHMERR"/>
</dbReference>
<keyword evidence="2" id="KW-0175">Coiled coil</keyword>
<evidence type="ECO:0000256" key="1">
    <source>
        <dbReference type="ARBA" id="ARBA00023125"/>
    </source>
</evidence>
<dbReference type="InterPro" id="IPR047057">
    <property type="entry name" value="MerR_fam"/>
</dbReference>
<dbReference type="EMBL" id="JAMQCR010000001">
    <property type="protein sequence ID" value="MCM2532118.1"/>
    <property type="molecule type" value="Genomic_DNA"/>
</dbReference>
<name>A0ABT0W972_9BACI</name>
<evidence type="ECO:0000313" key="4">
    <source>
        <dbReference type="EMBL" id="MCM2532118.1"/>
    </source>
</evidence>
<evidence type="ECO:0000256" key="2">
    <source>
        <dbReference type="SAM" id="Coils"/>
    </source>
</evidence>
<evidence type="ECO:0000313" key="5">
    <source>
        <dbReference type="Proteomes" id="UP001523262"/>
    </source>
</evidence>
<feature type="domain" description="HTH merR-type" evidence="3">
    <location>
        <begin position="3"/>
        <end position="73"/>
    </location>
</feature>
<dbReference type="PROSITE" id="PS50937">
    <property type="entry name" value="HTH_MERR_2"/>
    <property type="match status" value="1"/>
</dbReference>
<dbReference type="SUPFAM" id="SSF46955">
    <property type="entry name" value="Putative DNA-binding domain"/>
    <property type="match status" value="1"/>
</dbReference>
<organism evidence="4 5">
    <name type="scientific">Neobacillus pocheonensis</name>
    <dbReference type="NCBI Taxonomy" id="363869"/>
    <lineage>
        <taxon>Bacteria</taxon>
        <taxon>Bacillati</taxon>
        <taxon>Bacillota</taxon>
        <taxon>Bacilli</taxon>
        <taxon>Bacillales</taxon>
        <taxon>Bacillaceae</taxon>
        <taxon>Neobacillus</taxon>
    </lineage>
</organism>
<keyword evidence="1" id="KW-0238">DNA-binding</keyword>
<dbReference type="SMART" id="SM00422">
    <property type="entry name" value="HTH_MERR"/>
    <property type="match status" value="1"/>
</dbReference>
<reference evidence="4 5" key="1">
    <citation type="submission" date="2022-06" db="EMBL/GenBank/DDBJ databases">
        <authorList>
            <person name="Jeon C.O."/>
        </authorList>
    </citation>
    <scope>NUCLEOTIDE SEQUENCE [LARGE SCALE GENOMIC DNA]</scope>
    <source>
        <strain evidence="4 5">KCTC 13943</strain>
    </source>
</reference>
<gene>
    <name evidence="4" type="ORF">NDK43_06565</name>
</gene>
<evidence type="ECO:0000259" key="3">
    <source>
        <dbReference type="PROSITE" id="PS50937"/>
    </source>
</evidence>
<feature type="coiled-coil region" evidence="2">
    <location>
        <begin position="80"/>
        <end position="138"/>
    </location>
</feature>
<dbReference type="InterPro" id="IPR009061">
    <property type="entry name" value="DNA-bd_dom_put_sf"/>
</dbReference>
<comment type="caution">
    <text evidence="4">The sequence shown here is derived from an EMBL/GenBank/DDBJ whole genome shotgun (WGS) entry which is preliminary data.</text>
</comment>
<keyword evidence="5" id="KW-1185">Reference proteome</keyword>
<sequence length="140" mass="16563">MNYLKIDEVAKQTGLTKRTIRYYEEIGILPELQRTEGGTRLYTQADIEFLKKVMNAKEVLGFTLQEIQKYVAISDALETKKQIYRNANNDQDQKEKLKRMVEVLDRQLELIDQKFVKIQNVKKELEDLRTRARNKIIQLS</sequence>
<dbReference type="PANTHER" id="PTHR30204:SF58">
    <property type="entry name" value="HTH-TYPE TRANSCRIPTIONAL REGULATOR YFMP"/>
    <property type="match status" value="1"/>
</dbReference>
<proteinExistence type="predicted"/>
<dbReference type="PANTHER" id="PTHR30204">
    <property type="entry name" value="REDOX-CYCLING DRUG-SENSING TRANSCRIPTIONAL ACTIVATOR SOXR"/>
    <property type="match status" value="1"/>
</dbReference>
<dbReference type="Gene3D" id="1.10.1660.10">
    <property type="match status" value="1"/>
</dbReference>
<protein>
    <submittedName>
        <fullName evidence="4">MerR family transcriptional regulator</fullName>
    </submittedName>
</protein>
<dbReference type="Proteomes" id="UP001523262">
    <property type="component" value="Unassembled WGS sequence"/>
</dbReference>
<dbReference type="Pfam" id="PF13411">
    <property type="entry name" value="MerR_1"/>
    <property type="match status" value="1"/>
</dbReference>
<accession>A0ABT0W972</accession>
<dbReference type="InterPro" id="IPR000551">
    <property type="entry name" value="MerR-type_HTH_dom"/>
</dbReference>